<gene>
    <name evidence="6" type="ORF">H3N35_04420</name>
</gene>
<dbReference type="PROSITE" id="PS50931">
    <property type="entry name" value="HTH_LYSR"/>
    <property type="match status" value="1"/>
</dbReference>
<proteinExistence type="inferred from homology"/>
<dbReference type="SUPFAM" id="SSF53850">
    <property type="entry name" value="Periplasmic binding protein-like II"/>
    <property type="match status" value="1"/>
</dbReference>
<keyword evidence="3" id="KW-0238">DNA-binding</keyword>
<dbReference type="PRINTS" id="PR00039">
    <property type="entry name" value="HTHLYSR"/>
</dbReference>
<dbReference type="InterPro" id="IPR050389">
    <property type="entry name" value="LysR-type_TF"/>
</dbReference>
<organism evidence="6 7">
    <name type="scientific">Thalassomonas haliotis</name>
    <dbReference type="NCBI Taxonomy" id="485448"/>
    <lineage>
        <taxon>Bacteria</taxon>
        <taxon>Pseudomonadati</taxon>
        <taxon>Pseudomonadota</taxon>
        <taxon>Gammaproteobacteria</taxon>
        <taxon>Alteromonadales</taxon>
        <taxon>Colwelliaceae</taxon>
        <taxon>Thalassomonas</taxon>
    </lineage>
</organism>
<dbReference type="InterPro" id="IPR036390">
    <property type="entry name" value="WH_DNA-bd_sf"/>
</dbReference>
<keyword evidence="2" id="KW-0805">Transcription regulation</keyword>
<sequence length="314" mass="35090">MAIQQVDFKLLQCLQSLLKYNNVSLAADDMNMTQPAMSRALAKLREIFNDPLFVRTGSGMEPTARALSLIQALEATLDQLNQLLASESFIPALCQRNFRLHMSSYISQAHLPDIARAFYRAAPQAQLEIIDLKEKSLLSESAQNIDIAICSQAMKIPEYFHQSVAGNESMLCYMAQSHPLSDKPLTLDNYLSYPHIVVSLGGGPKIPIENQLAKQGRARKIGLRVPHYLGALEVMSKTDMLFSSTSFVPERFSQQFRIMAKPLPFAVDSLEYVIVWPPTVHKDPAHLWMRNLCTNIIRDNLASLKGQADSPVST</sequence>
<name>A0ABY7VGU6_9GAMM</name>
<evidence type="ECO:0000256" key="4">
    <source>
        <dbReference type="ARBA" id="ARBA00023163"/>
    </source>
</evidence>
<keyword evidence="7" id="KW-1185">Reference proteome</keyword>
<reference evidence="6 7" key="1">
    <citation type="journal article" date="2022" name="Mar. Drugs">
        <title>Bioassay-Guided Fractionation Leads to the Detection of Cholic Acid Generated by the Rare Thalassomonas sp.</title>
        <authorList>
            <person name="Pheiffer F."/>
            <person name="Schneider Y.K."/>
            <person name="Hansen E.H."/>
            <person name="Andersen J.H."/>
            <person name="Isaksson J."/>
            <person name="Busche T."/>
            <person name="R C."/>
            <person name="Kalinowski J."/>
            <person name="Zyl L.V."/>
            <person name="Trindade M."/>
        </authorList>
    </citation>
    <scope>NUCLEOTIDE SEQUENCE [LARGE SCALE GENOMIC DNA]</scope>
    <source>
        <strain evidence="6 7">A5K-61T</strain>
    </source>
</reference>
<dbReference type="Gene3D" id="1.10.10.10">
    <property type="entry name" value="Winged helix-like DNA-binding domain superfamily/Winged helix DNA-binding domain"/>
    <property type="match status" value="1"/>
</dbReference>
<feature type="domain" description="HTH lysR-type" evidence="5">
    <location>
        <begin position="6"/>
        <end position="63"/>
    </location>
</feature>
<dbReference type="PANTHER" id="PTHR30118:SF15">
    <property type="entry name" value="TRANSCRIPTIONAL REGULATORY PROTEIN"/>
    <property type="match status" value="1"/>
</dbReference>
<evidence type="ECO:0000313" key="7">
    <source>
        <dbReference type="Proteomes" id="UP001215231"/>
    </source>
</evidence>
<dbReference type="Pfam" id="PF00126">
    <property type="entry name" value="HTH_1"/>
    <property type="match status" value="1"/>
</dbReference>
<dbReference type="SUPFAM" id="SSF46785">
    <property type="entry name" value="Winged helix' DNA-binding domain"/>
    <property type="match status" value="1"/>
</dbReference>
<dbReference type="Proteomes" id="UP001215231">
    <property type="component" value="Chromosome"/>
</dbReference>
<dbReference type="InterPro" id="IPR005119">
    <property type="entry name" value="LysR_subst-bd"/>
</dbReference>
<dbReference type="PANTHER" id="PTHR30118">
    <property type="entry name" value="HTH-TYPE TRANSCRIPTIONAL REGULATOR LEUO-RELATED"/>
    <property type="match status" value="1"/>
</dbReference>
<dbReference type="InterPro" id="IPR000847">
    <property type="entry name" value="LysR_HTH_N"/>
</dbReference>
<accession>A0ABY7VGU6</accession>
<evidence type="ECO:0000259" key="5">
    <source>
        <dbReference type="PROSITE" id="PS50931"/>
    </source>
</evidence>
<dbReference type="CDD" id="cd08417">
    <property type="entry name" value="PBP2_Nitroaromatics_like"/>
    <property type="match status" value="1"/>
</dbReference>
<protein>
    <submittedName>
        <fullName evidence="6">LysR family transcriptional regulator</fullName>
    </submittedName>
</protein>
<dbReference type="RefSeq" id="WP_274053026.1">
    <property type="nucleotide sequence ID" value="NZ_CP059693.1"/>
</dbReference>
<evidence type="ECO:0000313" key="6">
    <source>
        <dbReference type="EMBL" id="WDE12720.1"/>
    </source>
</evidence>
<evidence type="ECO:0000256" key="2">
    <source>
        <dbReference type="ARBA" id="ARBA00023015"/>
    </source>
</evidence>
<dbReference type="Pfam" id="PF03466">
    <property type="entry name" value="LysR_substrate"/>
    <property type="match status" value="1"/>
</dbReference>
<dbReference type="EMBL" id="CP059693">
    <property type="protein sequence ID" value="WDE12720.1"/>
    <property type="molecule type" value="Genomic_DNA"/>
</dbReference>
<dbReference type="Gene3D" id="3.40.190.10">
    <property type="entry name" value="Periplasmic binding protein-like II"/>
    <property type="match status" value="2"/>
</dbReference>
<dbReference type="InterPro" id="IPR037402">
    <property type="entry name" value="YidZ_PBP2"/>
</dbReference>
<comment type="similarity">
    <text evidence="1">Belongs to the LysR transcriptional regulatory family.</text>
</comment>
<keyword evidence="4" id="KW-0804">Transcription</keyword>
<evidence type="ECO:0000256" key="3">
    <source>
        <dbReference type="ARBA" id="ARBA00023125"/>
    </source>
</evidence>
<dbReference type="InterPro" id="IPR036388">
    <property type="entry name" value="WH-like_DNA-bd_sf"/>
</dbReference>
<evidence type="ECO:0000256" key="1">
    <source>
        <dbReference type="ARBA" id="ARBA00009437"/>
    </source>
</evidence>